<reference evidence="2" key="1">
    <citation type="submission" date="2021-01" db="EMBL/GenBank/DDBJ databases">
        <title>Whole genome shotgun sequence of Spirilliplanes yamanashiensis NBRC 15828.</title>
        <authorList>
            <person name="Komaki H."/>
            <person name="Tamura T."/>
        </authorList>
    </citation>
    <scope>NUCLEOTIDE SEQUENCE</scope>
    <source>
        <strain evidence="2">NBRC 15828</strain>
    </source>
</reference>
<protein>
    <submittedName>
        <fullName evidence="2">Uncharacterized protein</fullName>
    </submittedName>
</protein>
<dbReference type="AlphaFoldDB" id="A0A8J4DLL3"/>
<dbReference type="Proteomes" id="UP000652013">
    <property type="component" value="Unassembled WGS sequence"/>
</dbReference>
<gene>
    <name evidence="2" type="ORF">Sya03_45570</name>
</gene>
<dbReference type="EMBL" id="BOOY01000032">
    <property type="protein sequence ID" value="GIJ05205.1"/>
    <property type="molecule type" value="Genomic_DNA"/>
</dbReference>
<evidence type="ECO:0000313" key="3">
    <source>
        <dbReference type="Proteomes" id="UP000652013"/>
    </source>
</evidence>
<keyword evidence="1" id="KW-1133">Transmembrane helix</keyword>
<keyword evidence="1" id="KW-0472">Membrane</keyword>
<name>A0A8J4DLL3_9ACTN</name>
<feature type="transmembrane region" description="Helical" evidence="1">
    <location>
        <begin position="20"/>
        <end position="38"/>
    </location>
</feature>
<comment type="caution">
    <text evidence="2">The sequence shown here is derived from an EMBL/GenBank/DDBJ whole genome shotgun (WGS) entry which is preliminary data.</text>
</comment>
<proteinExistence type="predicted"/>
<accession>A0A8J4DLL3</accession>
<sequence length="39" mass="3907">MSSEPLATTPADTAASADRGLLIAVLLMVLAGVAGMFMI</sequence>
<organism evidence="2 3">
    <name type="scientific">Spirilliplanes yamanashiensis</name>
    <dbReference type="NCBI Taxonomy" id="42233"/>
    <lineage>
        <taxon>Bacteria</taxon>
        <taxon>Bacillati</taxon>
        <taxon>Actinomycetota</taxon>
        <taxon>Actinomycetes</taxon>
        <taxon>Micromonosporales</taxon>
        <taxon>Micromonosporaceae</taxon>
        <taxon>Spirilliplanes</taxon>
    </lineage>
</organism>
<evidence type="ECO:0000313" key="2">
    <source>
        <dbReference type="EMBL" id="GIJ05205.1"/>
    </source>
</evidence>
<evidence type="ECO:0000256" key="1">
    <source>
        <dbReference type="SAM" id="Phobius"/>
    </source>
</evidence>
<keyword evidence="1" id="KW-0812">Transmembrane</keyword>
<keyword evidence="3" id="KW-1185">Reference proteome</keyword>